<keyword evidence="1" id="KW-0812">Transmembrane</keyword>
<name>A0ABU2H3N6_9ACTN</name>
<sequence>MHTHLLPLIPTVDGLPLHPLVIHATIVLVPLAVLAALPIAVRSHWRRRFGWPVAILAVLSWVTVPVAVWSGQDLAADMYGSELTGVLADHERLGTQLPLIVGLFTLATVLVVVLGSVGDRRWTSTSPGDVVPRWWWFLVTGLAIVSLAAGGWAVGQLVIVGHTGSEAVWGHVLGN</sequence>
<keyword evidence="1" id="KW-0472">Membrane</keyword>
<gene>
    <name evidence="3" type="ORF">RIF23_06385</name>
</gene>
<evidence type="ECO:0000313" key="3">
    <source>
        <dbReference type="EMBL" id="MDS1269920.1"/>
    </source>
</evidence>
<evidence type="ECO:0000313" key="4">
    <source>
        <dbReference type="Proteomes" id="UP001250214"/>
    </source>
</evidence>
<feature type="domain" description="DUF2231" evidence="2">
    <location>
        <begin position="14"/>
        <end position="174"/>
    </location>
</feature>
<evidence type="ECO:0000259" key="2">
    <source>
        <dbReference type="Pfam" id="PF09990"/>
    </source>
</evidence>
<accession>A0ABU2H3N6</accession>
<comment type="caution">
    <text evidence="3">The sequence shown here is derived from an EMBL/GenBank/DDBJ whole genome shotgun (WGS) entry which is preliminary data.</text>
</comment>
<dbReference type="InterPro" id="IPR019251">
    <property type="entry name" value="DUF2231_TM"/>
</dbReference>
<proteinExistence type="predicted"/>
<feature type="transmembrane region" description="Helical" evidence="1">
    <location>
        <begin position="53"/>
        <end position="71"/>
    </location>
</feature>
<dbReference type="Pfam" id="PF09990">
    <property type="entry name" value="DUF2231"/>
    <property type="match status" value="1"/>
</dbReference>
<dbReference type="EMBL" id="JAVLVT010000002">
    <property type="protein sequence ID" value="MDS1269920.1"/>
    <property type="molecule type" value="Genomic_DNA"/>
</dbReference>
<protein>
    <submittedName>
        <fullName evidence="3">DUF2231 domain-containing protein</fullName>
    </submittedName>
</protein>
<dbReference type="Proteomes" id="UP001250214">
    <property type="component" value="Unassembled WGS sequence"/>
</dbReference>
<feature type="transmembrane region" description="Helical" evidence="1">
    <location>
        <begin position="20"/>
        <end position="41"/>
    </location>
</feature>
<keyword evidence="1" id="KW-1133">Transmembrane helix</keyword>
<evidence type="ECO:0000256" key="1">
    <source>
        <dbReference type="SAM" id="Phobius"/>
    </source>
</evidence>
<reference evidence="4" key="1">
    <citation type="submission" date="2023-07" db="EMBL/GenBank/DDBJ databases">
        <title>Novel species in the genus Lipingzhangella isolated from Sambhar Salt Lake.</title>
        <authorList>
            <person name="Jiya N."/>
            <person name="Kajale S."/>
            <person name="Sharma A."/>
        </authorList>
    </citation>
    <scope>NUCLEOTIDE SEQUENCE [LARGE SCALE GENOMIC DNA]</scope>
    <source>
        <strain evidence="4">LS1_29</strain>
    </source>
</reference>
<keyword evidence="4" id="KW-1185">Reference proteome</keyword>
<dbReference type="RefSeq" id="WP_310911449.1">
    <property type="nucleotide sequence ID" value="NZ_JAVLVT010000002.1"/>
</dbReference>
<feature type="transmembrane region" description="Helical" evidence="1">
    <location>
        <begin position="134"/>
        <end position="154"/>
    </location>
</feature>
<feature type="transmembrane region" description="Helical" evidence="1">
    <location>
        <begin position="97"/>
        <end position="114"/>
    </location>
</feature>
<organism evidence="3 4">
    <name type="scientific">Lipingzhangella rawalii</name>
    <dbReference type="NCBI Taxonomy" id="2055835"/>
    <lineage>
        <taxon>Bacteria</taxon>
        <taxon>Bacillati</taxon>
        <taxon>Actinomycetota</taxon>
        <taxon>Actinomycetes</taxon>
        <taxon>Streptosporangiales</taxon>
        <taxon>Nocardiopsidaceae</taxon>
        <taxon>Lipingzhangella</taxon>
    </lineage>
</organism>